<feature type="compositionally biased region" description="Basic and acidic residues" evidence="1">
    <location>
        <begin position="773"/>
        <end position="785"/>
    </location>
</feature>
<feature type="region of interest" description="Disordered" evidence="1">
    <location>
        <begin position="770"/>
        <end position="792"/>
    </location>
</feature>
<sequence>MSPPRHPLTRSGGEKDVRGGKRTGGGSSRRDDVKTVVGGNAVGANVYSSCSDGSERRFSLPVLGSIMELESGGGRMEHARPPSRAGSTRSGGADEVMDAGNDLVSSKEMEIETLAGEQGMVERDLSLQGSSDRDEVMEIIGVSETDDFLREVTASIGATDQLEKNEIDSMLDSGEIVLEKVGELESGKKTSFAYVEGSGVNKVMDNPIFEHDLPLFMFGSMSRIKDLSKVSLPLEVDAAGTKVERGKPCLNFGVLGKLPKVIELQMDRGERVGLGCNDTLNNAECKAGVCGYVPIDEFPSIQTWKTPIVGKTIKHENVEMKAASNAWKKSTAVKLSVVDKVDSFLRKDGLVSLDLNKARSNIQNGGSYGERRLSFGSTGGLAEIGAEGSRLVQDWAFVVVRGARSGVSGQGTAASVKSDVETVIMGAGSGASELDDVMEVIGGSEVEEFLREVSTAGVDMEQADSNPGVQECTTGALQEGSLNPKTEELRESNARGEESRMVDNPMFEPNKVMFNFGNVGRIGDLKKFSLVWNEMEAKKKVEGITPVFNFGLSNAAKETGQVSRREHVDAEGCGLVMDTVCSSGVWGNVSSGSQQDVQTPSITRPVKKEVDEIGAAFNAWKKSTAVQLSLVDVGRNSIVTKEIAQIGCILRMPRMKRKAIDAELSASTFEHLISVRDELGCLTDKEKAMGIQNSQHSLEIGEQMNSHEMVMGVVEERMFEEGKGSSLRDDVKTVVGGNAVGANVYISCGDGSERRFSLSCLGGIVELESGGGRMEHARPPSRDGSTRSGGADEVMDARNDLVSSKELEIETLAGEQGMVERDLSLQGSSDRDEVMEIIGVSETDDFLREVTASIGATDQLEKNEIDSMLDSGEIILEVDNCGGVDHSGSEKWLWSSKALQEI</sequence>
<reference evidence="2 3" key="1">
    <citation type="journal article" date="2016" name="Sci. Rep.">
        <title>The Dendrobium catenatum Lindl. genome sequence provides insights into polysaccharide synthase, floral development and adaptive evolution.</title>
        <authorList>
            <person name="Zhang G.Q."/>
            <person name="Xu Q."/>
            <person name="Bian C."/>
            <person name="Tsai W.C."/>
            <person name="Yeh C.M."/>
            <person name="Liu K.W."/>
            <person name="Yoshida K."/>
            <person name="Zhang L.S."/>
            <person name="Chang S.B."/>
            <person name="Chen F."/>
            <person name="Shi Y."/>
            <person name="Su Y.Y."/>
            <person name="Zhang Y.Q."/>
            <person name="Chen L.J."/>
            <person name="Yin Y."/>
            <person name="Lin M."/>
            <person name="Huang H."/>
            <person name="Deng H."/>
            <person name="Wang Z.W."/>
            <person name="Zhu S.L."/>
            <person name="Zhao X."/>
            <person name="Deng C."/>
            <person name="Niu S.C."/>
            <person name="Huang J."/>
            <person name="Wang M."/>
            <person name="Liu G.H."/>
            <person name="Yang H.J."/>
            <person name="Xiao X.J."/>
            <person name="Hsiao Y.Y."/>
            <person name="Wu W.L."/>
            <person name="Chen Y.Y."/>
            <person name="Mitsuda N."/>
            <person name="Ohme-Takagi M."/>
            <person name="Luo Y.B."/>
            <person name="Van de Peer Y."/>
            <person name="Liu Z.J."/>
        </authorList>
    </citation>
    <scope>NUCLEOTIDE SEQUENCE [LARGE SCALE GENOMIC DNA]</scope>
    <source>
        <tissue evidence="2">The whole plant</tissue>
    </source>
</reference>
<organism evidence="2 3">
    <name type="scientific">Dendrobium catenatum</name>
    <dbReference type="NCBI Taxonomy" id="906689"/>
    <lineage>
        <taxon>Eukaryota</taxon>
        <taxon>Viridiplantae</taxon>
        <taxon>Streptophyta</taxon>
        <taxon>Embryophyta</taxon>
        <taxon>Tracheophyta</taxon>
        <taxon>Spermatophyta</taxon>
        <taxon>Magnoliopsida</taxon>
        <taxon>Liliopsida</taxon>
        <taxon>Asparagales</taxon>
        <taxon>Orchidaceae</taxon>
        <taxon>Epidendroideae</taxon>
        <taxon>Malaxideae</taxon>
        <taxon>Dendrobiinae</taxon>
        <taxon>Dendrobium</taxon>
    </lineage>
</organism>
<accession>A0A2I0V807</accession>
<feature type="region of interest" description="Disordered" evidence="1">
    <location>
        <begin position="71"/>
        <end position="95"/>
    </location>
</feature>
<dbReference type="Proteomes" id="UP000233837">
    <property type="component" value="Unassembled WGS sequence"/>
</dbReference>
<protein>
    <submittedName>
        <fullName evidence="2">Uncharacterized protein</fullName>
    </submittedName>
</protein>
<reference evidence="2 3" key="2">
    <citation type="journal article" date="2017" name="Nature">
        <title>The Apostasia genome and the evolution of orchids.</title>
        <authorList>
            <person name="Zhang G.Q."/>
            <person name="Liu K.W."/>
            <person name="Li Z."/>
            <person name="Lohaus R."/>
            <person name="Hsiao Y.Y."/>
            <person name="Niu S.C."/>
            <person name="Wang J.Y."/>
            <person name="Lin Y.C."/>
            <person name="Xu Q."/>
            <person name="Chen L.J."/>
            <person name="Yoshida K."/>
            <person name="Fujiwara S."/>
            <person name="Wang Z.W."/>
            <person name="Zhang Y.Q."/>
            <person name="Mitsuda N."/>
            <person name="Wang M."/>
            <person name="Liu G.H."/>
            <person name="Pecoraro L."/>
            <person name="Huang H.X."/>
            <person name="Xiao X.J."/>
            <person name="Lin M."/>
            <person name="Wu X.Y."/>
            <person name="Wu W.L."/>
            <person name="Chen Y.Y."/>
            <person name="Chang S.B."/>
            <person name="Sakamoto S."/>
            <person name="Ohme-Takagi M."/>
            <person name="Yagi M."/>
            <person name="Zeng S.J."/>
            <person name="Shen C.Y."/>
            <person name="Yeh C.M."/>
            <person name="Luo Y.B."/>
            <person name="Tsai W.C."/>
            <person name="Van de Peer Y."/>
            <person name="Liu Z.J."/>
        </authorList>
    </citation>
    <scope>NUCLEOTIDE SEQUENCE [LARGE SCALE GENOMIC DNA]</scope>
    <source>
        <tissue evidence="2">The whole plant</tissue>
    </source>
</reference>
<gene>
    <name evidence="2" type="ORF">MA16_Dca024127</name>
</gene>
<evidence type="ECO:0000313" key="2">
    <source>
        <dbReference type="EMBL" id="PKU59544.1"/>
    </source>
</evidence>
<dbReference type="AlphaFoldDB" id="A0A2I0V807"/>
<feature type="region of interest" description="Disordered" evidence="1">
    <location>
        <begin position="1"/>
        <end position="36"/>
    </location>
</feature>
<keyword evidence="3" id="KW-1185">Reference proteome</keyword>
<proteinExistence type="predicted"/>
<evidence type="ECO:0000256" key="1">
    <source>
        <dbReference type="SAM" id="MobiDB-lite"/>
    </source>
</evidence>
<name>A0A2I0V807_9ASPA</name>
<dbReference type="EMBL" id="KZ504102">
    <property type="protein sequence ID" value="PKU59544.1"/>
    <property type="molecule type" value="Genomic_DNA"/>
</dbReference>
<evidence type="ECO:0000313" key="3">
    <source>
        <dbReference type="Proteomes" id="UP000233837"/>
    </source>
</evidence>